<dbReference type="SUPFAM" id="SSF55729">
    <property type="entry name" value="Acyl-CoA N-acyltransferases (Nat)"/>
    <property type="match status" value="1"/>
</dbReference>
<dbReference type="EMBL" id="SNZK01000002">
    <property type="protein sequence ID" value="TDR54653.1"/>
    <property type="molecule type" value="Genomic_DNA"/>
</dbReference>
<dbReference type="PANTHER" id="PTHR43420">
    <property type="entry name" value="ACETYLTRANSFERASE"/>
    <property type="match status" value="1"/>
</dbReference>
<dbReference type="OrthoDB" id="162775at2"/>
<keyword evidence="1 4" id="KW-0808">Transferase</keyword>
<gene>
    <name evidence="4" type="ORF">DFP96_102247</name>
</gene>
<dbReference type="Gene3D" id="3.40.630.30">
    <property type="match status" value="1"/>
</dbReference>
<dbReference type="Proteomes" id="UP000295558">
    <property type="component" value="Unassembled WGS sequence"/>
</dbReference>
<dbReference type="CDD" id="cd04301">
    <property type="entry name" value="NAT_SF"/>
    <property type="match status" value="1"/>
</dbReference>
<dbReference type="InterPro" id="IPR000182">
    <property type="entry name" value="GNAT_dom"/>
</dbReference>
<evidence type="ECO:0000259" key="3">
    <source>
        <dbReference type="PROSITE" id="PS51186"/>
    </source>
</evidence>
<dbReference type="GO" id="GO:0016747">
    <property type="term" value="F:acyltransferase activity, transferring groups other than amino-acyl groups"/>
    <property type="evidence" value="ECO:0007669"/>
    <property type="project" value="InterPro"/>
</dbReference>
<reference evidence="4 5" key="1">
    <citation type="submission" date="2019-03" db="EMBL/GenBank/DDBJ databases">
        <title>Genomic Encyclopedia of Type Strains, Phase III (KMG-III): the genomes of soil and plant-associated and newly described type strains.</title>
        <authorList>
            <person name="Whitman W."/>
        </authorList>
    </citation>
    <scope>NUCLEOTIDE SEQUENCE [LARGE SCALE GENOMIC DNA]</scope>
    <source>
        <strain evidence="4 5">CECT 7972</strain>
    </source>
</reference>
<evidence type="ECO:0000313" key="5">
    <source>
        <dbReference type="Proteomes" id="UP000295558"/>
    </source>
</evidence>
<dbReference type="Pfam" id="PF13508">
    <property type="entry name" value="Acetyltransf_7"/>
    <property type="match status" value="1"/>
</dbReference>
<dbReference type="PROSITE" id="PS51186">
    <property type="entry name" value="GNAT"/>
    <property type="match status" value="1"/>
</dbReference>
<organism evidence="4 5">
    <name type="scientific">Listeria rocourtiae</name>
    <dbReference type="NCBI Taxonomy" id="647910"/>
    <lineage>
        <taxon>Bacteria</taxon>
        <taxon>Bacillati</taxon>
        <taxon>Bacillota</taxon>
        <taxon>Bacilli</taxon>
        <taxon>Bacillales</taxon>
        <taxon>Listeriaceae</taxon>
        <taxon>Listeria</taxon>
    </lineage>
</organism>
<dbReference type="InterPro" id="IPR016181">
    <property type="entry name" value="Acyl_CoA_acyltransferase"/>
</dbReference>
<accession>A0A4R6ZPZ0</accession>
<evidence type="ECO:0000313" key="4">
    <source>
        <dbReference type="EMBL" id="TDR54653.1"/>
    </source>
</evidence>
<comment type="caution">
    <text evidence="4">The sequence shown here is derived from an EMBL/GenBank/DDBJ whole genome shotgun (WGS) entry which is preliminary data.</text>
</comment>
<dbReference type="PANTHER" id="PTHR43420:SF47">
    <property type="entry name" value="N-ACETYLTRANSFERASE DOMAIN-CONTAINING PROTEIN"/>
    <property type="match status" value="1"/>
</dbReference>
<dbReference type="RefSeq" id="WP_036073335.1">
    <property type="nucleotide sequence ID" value="NZ_JAASUO010000002.1"/>
</dbReference>
<proteinExistence type="predicted"/>
<sequence length="151" mass="17253">MEIRKWNKCDAIPYELLLLADPDRSAIDCYFLQSDVFLLLERESIYGVICIQNGEDSSEIVNISVSPSYQGQGYGKKLIQQALTHALWLHKSTLIVKTANSSIQALAFYQKNGFRMVAIIPDYFTKNYAYPIFENGIRAQDQIVLAYFLNN</sequence>
<feature type="domain" description="N-acetyltransferase" evidence="3">
    <location>
        <begin position="1"/>
        <end position="137"/>
    </location>
</feature>
<name>A0A4R6ZPZ0_9LIST</name>
<evidence type="ECO:0000256" key="1">
    <source>
        <dbReference type="ARBA" id="ARBA00022679"/>
    </source>
</evidence>
<keyword evidence="5" id="KW-1185">Reference proteome</keyword>
<keyword evidence="2" id="KW-0012">Acyltransferase</keyword>
<dbReference type="AlphaFoldDB" id="A0A4R6ZPZ0"/>
<protein>
    <submittedName>
        <fullName evidence="4">Acetyltransferase (GNAT) family protein</fullName>
    </submittedName>
</protein>
<dbReference type="InterPro" id="IPR050680">
    <property type="entry name" value="YpeA/RimI_acetyltransf"/>
</dbReference>
<evidence type="ECO:0000256" key="2">
    <source>
        <dbReference type="ARBA" id="ARBA00023315"/>
    </source>
</evidence>
<dbReference type="STRING" id="1265846.PROCOU_15254"/>